<dbReference type="PROSITE" id="PS51819">
    <property type="entry name" value="VOC"/>
    <property type="match status" value="1"/>
</dbReference>
<organism evidence="2 3">
    <name type="scientific">Reticulibacter mediterranei</name>
    <dbReference type="NCBI Taxonomy" id="2778369"/>
    <lineage>
        <taxon>Bacteria</taxon>
        <taxon>Bacillati</taxon>
        <taxon>Chloroflexota</taxon>
        <taxon>Ktedonobacteria</taxon>
        <taxon>Ktedonobacterales</taxon>
        <taxon>Reticulibacteraceae</taxon>
        <taxon>Reticulibacter</taxon>
    </lineage>
</organism>
<dbReference type="PANTHER" id="PTHR36113">
    <property type="entry name" value="LYASE, PUTATIVE-RELATED-RELATED"/>
    <property type="match status" value="1"/>
</dbReference>
<dbReference type="InterPro" id="IPR037523">
    <property type="entry name" value="VOC_core"/>
</dbReference>
<evidence type="ECO:0000259" key="1">
    <source>
        <dbReference type="PROSITE" id="PS51819"/>
    </source>
</evidence>
<evidence type="ECO:0000313" key="2">
    <source>
        <dbReference type="EMBL" id="GHO99387.1"/>
    </source>
</evidence>
<comment type="caution">
    <text evidence="2">The sequence shown here is derived from an EMBL/GenBank/DDBJ whole genome shotgun (WGS) entry which is preliminary data.</text>
</comment>
<dbReference type="Pfam" id="PF00903">
    <property type="entry name" value="Glyoxalase"/>
    <property type="match status" value="1"/>
</dbReference>
<protein>
    <submittedName>
        <fullName evidence="2">Glyoxalase</fullName>
    </submittedName>
</protein>
<dbReference type="RefSeq" id="WP_220210033.1">
    <property type="nucleotide sequence ID" value="NZ_BNJK01000002.1"/>
</dbReference>
<dbReference type="InterPro" id="IPR029068">
    <property type="entry name" value="Glyas_Bleomycin-R_OHBP_Dase"/>
</dbReference>
<dbReference type="Proteomes" id="UP000597444">
    <property type="component" value="Unassembled WGS sequence"/>
</dbReference>
<evidence type="ECO:0000313" key="3">
    <source>
        <dbReference type="Proteomes" id="UP000597444"/>
    </source>
</evidence>
<sequence length="121" mass="14136">MQLNHLNLCVHDLTEACTFFQNHFDFQFLEQRKDAVAVMSDGHGFTLVLSNPRAFKRELMPYPEDFHVGFLQKTTDQVDKMYHRLLEAGIQLSQKPRNMRGSYGFYFTALNDILFEISCPL</sequence>
<dbReference type="Gene3D" id="3.10.180.10">
    <property type="entry name" value="2,3-Dihydroxybiphenyl 1,2-Dioxygenase, domain 1"/>
    <property type="match status" value="1"/>
</dbReference>
<name>A0A8J3IZ26_9CHLR</name>
<proteinExistence type="predicted"/>
<dbReference type="PANTHER" id="PTHR36113:SF3">
    <property type="entry name" value="SLL5075 PROTEIN"/>
    <property type="match status" value="1"/>
</dbReference>
<dbReference type="CDD" id="cd06587">
    <property type="entry name" value="VOC"/>
    <property type="match status" value="1"/>
</dbReference>
<dbReference type="SUPFAM" id="SSF54593">
    <property type="entry name" value="Glyoxalase/Bleomycin resistance protein/Dihydroxybiphenyl dioxygenase"/>
    <property type="match status" value="1"/>
</dbReference>
<feature type="domain" description="VOC" evidence="1">
    <location>
        <begin position="2"/>
        <end position="120"/>
    </location>
</feature>
<dbReference type="InterPro" id="IPR051332">
    <property type="entry name" value="Fosfomycin_Res_Enzymes"/>
</dbReference>
<gene>
    <name evidence="2" type="ORF">KSF_094350</name>
</gene>
<keyword evidence="3" id="KW-1185">Reference proteome</keyword>
<reference evidence="2" key="1">
    <citation type="submission" date="2020-10" db="EMBL/GenBank/DDBJ databases">
        <title>Taxonomic study of unclassified bacteria belonging to the class Ktedonobacteria.</title>
        <authorList>
            <person name="Yabe S."/>
            <person name="Wang C.M."/>
            <person name="Zheng Y."/>
            <person name="Sakai Y."/>
            <person name="Cavaletti L."/>
            <person name="Monciardini P."/>
            <person name="Donadio S."/>
        </authorList>
    </citation>
    <scope>NUCLEOTIDE SEQUENCE</scope>
    <source>
        <strain evidence="2">ID150040</strain>
    </source>
</reference>
<dbReference type="EMBL" id="BNJK01000002">
    <property type="protein sequence ID" value="GHO99387.1"/>
    <property type="molecule type" value="Genomic_DNA"/>
</dbReference>
<accession>A0A8J3IZ26</accession>
<dbReference type="AlphaFoldDB" id="A0A8J3IZ26"/>
<dbReference type="InterPro" id="IPR004360">
    <property type="entry name" value="Glyas_Fos-R_dOase_dom"/>
</dbReference>